<proteinExistence type="predicted"/>
<accession>E5B8P7</accession>
<reference evidence="1" key="1">
    <citation type="journal article" date="2011" name="J. Bacteriol.">
        <title>Genome Sequence of an Erwinia amylovora Strain with Pathogenicity Restricted to Rubus Plants.</title>
        <authorList>
            <person name="Powney R."/>
            <person name="Smits T.H."/>
            <person name="Sawbridge T."/>
            <person name="Frey B."/>
            <person name="Blom J."/>
            <person name="Frey J.E."/>
            <person name="Plummer K.M."/>
            <person name="Beer S.V."/>
            <person name="Luck J."/>
            <person name="Duffy B."/>
            <person name="Rodoni B."/>
        </authorList>
    </citation>
    <scope>NUCLEOTIDE SEQUENCE</scope>
    <source>
        <strain evidence="1">ATCC BAA-2158</strain>
    </source>
</reference>
<sequence>MRFALLDLILYSKRNASYGFDHRVDVKGLAATFQPHPRQLLPVPDRLLAELSTDNNAWLYVATPEPLRPRLEPLLAR</sequence>
<evidence type="ECO:0000313" key="1">
    <source>
        <dbReference type="EMBL" id="CBX81852.1"/>
    </source>
</evidence>
<organism evidence="1">
    <name type="scientific">Erwinia amylovora ATCC BAA-2158</name>
    <dbReference type="NCBI Taxonomy" id="889211"/>
    <lineage>
        <taxon>Bacteria</taxon>
        <taxon>Pseudomonadati</taxon>
        <taxon>Pseudomonadota</taxon>
        <taxon>Gammaproteobacteria</taxon>
        <taxon>Enterobacterales</taxon>
        <taxon>Erwiniaceae</taxon>
        <taxon>Erwinia</taxon>
    </lineage>
</organism>
<protein>
    <submittedName>
        <fullName evidence="1">Uncharacterized protein</fullName>
    </submittedName>
</protein>
<name>E5B8P7_ERWAM</name>
<dbReference type="AlphaFoldDB" id="E5B8P7"/>
<dbReference type="EMBL" id="FR719195">
    <property type="protein sequence ID" value="CBX81852.1"/>
    <property type="molecule type" value="Genomic_DNA"/>
</dbReference>
<gene>
    <name evidence="1" type="ORF">EAIL5_3032</name>
</gene>